<dbReference type="InterPro" id="IPR007065">
    <property type="entry name" value="HPP"/>
</dbReference>
<dbReference type="EMBL" id="BMZD01000001">
    <property type="protein sequence ID" value="GGZ86351.1"/>
    <property type="molecule type" value="Genomic_DNA"/>
</dbReference>
<evidence type="ECO:0000259" key="2">
    <source>
        <dbReference type="Pfam" id="PF04982"/>
    </source>
</evidence>
<reference evidence="3" key="1">
    <citation type="journal article" date="2014" name="Int. J. Syst. Evol. Microbiol.">
        <title>Complete genome sequence of Corynebacterium casei LMG S-19264T (=DSM 44701T), isolated from a smear-ripened cheese.</title>
        <authorList>
            <consortium name="US DOE Joint Genome Institute (JGI-PGF)"/>
            <person name="Walter F."/>
            <person name="Albersmeier A."/>
            <person name="Kalinowski J."/>
            <person name="Ruckert C."/>
        </authorList>
    </citation>
    <scope>NUCLEOTIDE SEQUENCE</scope>
    <source>
        <strain evidence="3">KCTC 32422</strain>
    </source>
</reference>
<dbReference type="PANTHER" id="PTHR33741">
    <property type="entry name" value="TRANSMEMBRANE PROTEIN DDB_G0269096-RELATED"/>
    <property type="match status" value="1"/>
</dbReference>
<accession>A0A918R591</accession>
<gene>
    <name evidence="3" type="ORF">GCM10011617_01130</name>
</gene>
<comment type="caution">
    <text evidence="3">The sequence shown here is derived from an EMBL/GenBank/DDBJ whole genome shotgun (WGS) entry which is preliminary data.</text>
</comment>
<feature type="transmembrane region" description="Helical" evidence="1">
    <location>
        <begin position="99"/>
        <end position="116"/>
    </location>
</feature>
<proteinExistence type="predicted"/>
<feature type="domain" description="HPP transmembrane region" evidence="2">
    <location>
        <begin position="20"/>
        <end position="172"/>
    </location>
</feature>
<organism evidence="3 4">
    <name type="scientific">Novosphingobium arvoryzae</name>
    <dbReference type="NCBI Taxonomy" id="1256514"/>
    <lineage>
        <taxon>Bacteria</taxon>
        <taxon>Pseudomonadati</taxon>
        <taxon>Pseudomonadota</taxon>
        <taxon>Alphaproteobacteria</taxon>
        <taxon>Sphingomonadales</taxon>
        <taxon>Sphingomonadaceae</taxon>
        <taxon>Novosphingobium</taxon>
    </lineage>
</organism>
<evidence type="ECO:0000313" key="3">
    <source>
        <dbReference type="EMBL" id="GGZ86351.1"/>
    </source>
</evidence>
<keyword evidence="4" id="KW-1185">Reference proteome</keyword>
<dbReference type="AlphaFoldDB" id="A0A918R591"/>
<feature type="transmembrane region" description="Helical" evidence="1">
    <location>
        <begin position="75"/>
        <end position="94"/>
    </location>
</feature>
<dbReference type="PANTHER" id="PTHR33741:SF5">
    <property type="entry name" value="TRANSMEMBRANE PROTEIN DDB_G0269096-RELATED"/>
    <property type="match status" value="1"/>
</dbReference>
<dbReference type="Proteomes" id="UP000634139">
    <property type="component" value="Unassembled WGS sequence"/>
</dbReference>
<dbReference type="InterPro" id="IPR058581">
    <property type="entry name" value="TM_HPP"/>
</dbReference>
<evidence type="ECO:0000313" key="4">
    <source>
        <dbReference type="Proteomes" id="UP000634139"/>
    </source>
</evidence>
<dbReference type="Pfam" id="PF04982">
    <property type="entry name" value="TM_HPP"/>
    <property type="match status" value="1"/>
</dbReference>
<sequence>MPNQVPLSSPTGMRALGRIGWLRGALGATVAILITGLVGRATLAGSPTLPWLIASMGASAVLVFVLPASPLAQPWPVLGGHLIAGALGILAHWLIPLPWLAAGVAVGTAIAAMSIARCLHPPAGGTALLTALPAPAVVAAGPGFLLVPLMLNVVVLLAAGFTWNRLTGHSYPHRAAPIPTPANWVGHIEDQDVDDVLETWDEMLDISREDLLALIHAVEAKVRARAGSR</sequence>
<name>A0A918R591_9SPHN</name>
<feature type="transmembrane region" description="Helical" evidence="1">
    <location>
        <begin position="20"/>
        <end position="39"/>
    </location>
</feature>
<keyword evidence="1" id="KW-0472">Membrane</keyword>
<reference evidence="3" key="2">
    <citation type="submission" date="2020-09" db="EMBL/GenBank/DDBJ databases">
        <authorList>
            <person name="Sun Q."/>
            <person name="Kim S."/>
        </authorList>
    </citation>
    <scope>NUCLEOTIDE SEQUENCE</scope>
    <source>
        <strain evidence="3">KCTC 32422</strain>
    </source>
</reference>
<protein>
    <recommendedName>
        <fullName evidence="2">HPP transmembrane region domain-containing protein</fullName>
    </recommendedName>
</protein>
<keyword evidence="1" id="KW-0812">Transmembrane</keyword>
<keyword evidence="1" id="KW-1133">Transmembrane helix</keyword>
<evidence type="ECO:0000256" key="1">
    <source>
        <dbReference type="SAM" id="Phobius"/>
    </source>
</evidence>
<feature type="transmembrane region" description="Helical" evidence="1">
    <location>
        <begin position="51"/>
        <end position="69"/>
    </location>
</feature>
<feature type="transmembrane region" description="Helical" evidence="1">
    <location>
        <begin position="136"/>
        <end position="161"/>
    </location>
</feature>